<proteinExistence type="predicted"/>
<evidence type="ECO:0000313" key="3">
    <source>
        <dbReference type="EMBL" id="CAD7277878.1"/>
    </source>
</evidence>
<feature type="domain" description="Coatomer alpha subunit C-terminal" evidence="2">
    <location>
        <begin position="43"/>
        <end position="462"/>
    </location>
</feature>
<reference evidence="3" key="1">
    <citation type="submission" date="2020-11" db="EMBL/GenBank/DDBJ databases">
        <authorList>
            <person name="Tran Van P."/>
        </authorList>
    </citation>
    <scope>NUCLEOTIDE SEQUENCE</scope>
</reference>
<accession>A0A7R9BNR0</accession>
<feature type="region of interest" description="Disordered" evidence="1">
    <location>
        <begin position="91"/>
        <end position="130"/>
    </location>
</feature>
<sequence length="470" mass="50625">MTADNRASFERQIIEPRSNAKFLRPPVPITQTESNWPLLSVSKGFFERAAAAAPEGVGKRPEVVGLHLSAGHEDEDMGEVGGAWDEEDNALLDDDEDAIGLEGKVRRKKGGDGDDDDEGGDGEGGWDEEDLELPPELEQAIAQDASAGGEGDAGFYVAPTRGNPISHAWTAASSLAADHAAAGSFESAARLLHDQLGVVNIEPFKHHFMVMFARSHASFTALPGLMPLDSYPLRGPATPGGGAVRGPPPVSLPAVAVKLNDLVKRLQACYQLTTAGKFGEALTKFRALMLAIPLLVVDSRQELAEAQQMLDHPKTSIEDQRRVCEMAAYFTHVQLQPAHLILTLRTALSVSFKLKCFRTAGGFARRLLELGPKPEIAQQARKFLAACEKTPVDEERLEYDEHNPFSVCGYDHVPIYRGKPEEKCPFCGAVYLPKHGGKLCAVCGVSEIGKDASGLRIATSQMAGGQQRGN</sequence>
<dbReference type="GO" id="GO:0005198">
    <property type="term" value="F:structural molecule activity"/>
    <property type="evidence" value="ECO:0007669"/>
    <property type="project" value="InterPro"/>
</dbReference>
<dbReference type="AlphaFoldDB" id="A0A7R9BNR0"/>
<dbReference type="GO" id="GO:0030126">
    <property type="term" value="C:COPI vesicle coat"/>
    <property type="evidence" value="ECO:0007669"/>
    <property type="project" value="InterPro"/>
</dbReference>
<feature type="compositionally biased region" description="Acidic residues" evidence="1">
    <location>
        <begin position="113"/>
        <end position="130"/>
    </location>
</feature>
<organism evidence="3">
    <name type="scientific">Notodromas monacha</name>
    <dbReference type="NCBI Taxonomy" id="399045"/>
    <lineage>
        <taxon>Eukaryota</taxon>
        <taxon>Metazoa</taxon>
        <taxon>Ecdysozoa</taxon>
        <taxon>Arthropoda</taxon>
        <taxon>Crustacea</taxon>
        <taxon>Oligostraca</taxon>
        <taxon>Ostracoda</taxon>
        <taxon>Podocopa</taxon>
        <taxon>Podocopida</taxon>
        <taxon>Cypridocopina</taxon>
        <taxon>Cypridoidea</taxon>
        <taxon>Cyprididae</taxon>
        <taxon>Notodromas</taxon>
    </lineage>
</organism>
<protein>
    <recommendedName>
        <fullName evidence="2">Coatomer alpha subunit C-terminal domain-containing protein</fullName>
    </recommendedName>
</protein>
<evidence type="ECO:0000313" key="4">
    <source>
        <dbReference type="Proteomes" id="UP000678499"/>
    </source>
</evidence>
<gene>
    <name evidence="3" type="ORF">NMOB1V02_LOCUS5598</name>
</gene>
<dbReference type="EMBL" id="CAJPEX010001046">
    <property type="protein sequence ID" value="CAG0918030.1"/>
    <property type="molecule type" value="Genomic_DNA"/>
</dbReference>
<evidence type="ECO:0000256" key="1">
    <source>
        <dbReference type="SAM" id="MobiDB-lite"/>
    </source>
</evidence>
<dbReference type="OrthoDB" id="6378695at2759"/>
<dbReference type="GO" id="GO:0016192">
    <property type="term" value="P:vesicle-mediated transport"/>
    <property type="evidence" value="ECO:0007669"/>
    <property type="project" value="InterPro"/>
</dbReference>
<dbReference type="Pfam" id="PF06957">
    <property type="entry name" value="COPI_C"/>
    <property type="match status" value="1"/>
</dbReference>
<dbReference type="EMBL" id="OA883083">
    <property type="protein sequence ID" value="CAD7277878.1"/>
    <property type="molecule type" value="Genomic_DNA"/>
</dbReference>
<dbReference type="Proteomes" id="UP000678499">
    <property type="component" value="Unassembled WGS sequence"/>
</dbReference>
<evidence type="ECO:0000259" key="2">
    <source>
        <dbReference type="Pfam" id="PF06957"/>
    </source>
</evidence>
<name>A0A7R9BNR0_9CRUS</name>
<dbReference type="InterPro" id="IPR010714">
    <property type="entry name" value="Coatomer_asu_C"/>
</dbReference>
<dbReference type="GO" id="GO:0006886">
    <property type="term" value="P:intracellular protein transport"/>
    <property type="evidence" value="ECO:0007669"/>
    <property type="project" value="InterPro"/>
</dbReference>
<keyword evidence="4" id="KW-1185">Reference proteome</keyword>